<dbReference type="InterPro" id="IPR002559">
    <property type="entry name" value="Transposase_11"/>
</dbReference>
<reference evidence="6" key="2">
    <citation type="submission" date="2009-09" db="EMBL/GenBank/DDBJ databases">
        <title>Complete sequence of chromosome of Candidatus Accumulibacter phosphatis clade IIA str. UW-1.</title>
        <authorList>
            <consortium name="US DOE Joint Genome Institute"/>
            <person name="Martin H.G."/>
            <person name="Ivanova N."/>
            <person name="Kunin V."/>
            <person name="Warnecke F."/>
            <person name="Barry K."/>
            <person name="He S."/>
            <person name="Salamov A."/>
            <person name="Szeto E."/>
            <person name="Dalin E."/>
            <person name="Pangilinan J.L."/>
            <person name="Lapidus A."/>
            <person name="Lowry S."/>
            <person name="Kyrpides N.C."/>
            <person name="McMahon K.D."/>
            <person name="Hugenholtz P."/>
        </authorList>
    </citation>
    <scope>NUCLEOTIDE SEQUENCE [LARGE SCALE GENOMIC DNA]</scope>
    <source>
        <strain evidence="6">UW-1</strain>
    </source>
</reference>
<dbReference type="GO" id="GO:0003677">
    <property type="term" value="F:DNA binding"/>
    <property type="evidence" value="ECO:0007669"/>
    <property type="project" value="UniProtKB-KW"/>
</dbReference>
<gene>
    <name evidence="6" type="ordered locus">CAP2UW1_0097</name>
    <name evidence="7" type="ordered locus">CAP2UW1_0104</name>
    <name evidence="8" type="ordered locus">CAP2UW1_0171</name>
    <name evidence="9" type="ordered locus">CAP2UW1_1738</name>
</gene>
<comment type="similarity">
    <text evidence="1">Belongs to the transposase 11 family.</text>
</comment>
<evidence type="ECO:0000256" key="1">
    <source>
        <dbReference type="ARBA" id="ARBA00010075"/>
    </source>
</evidence>
<keyword evidence="2" id="KW-0815">Transposition</keyword>
<dbReference type="SUPFAM" id="SSF53098">
    <property type="entry name" value="Ribonuclease H-like"/>
    <property type="match status" value="1"/>
</dbReference>
<evidence type="ECO:0000256" key="4">
    <source>
        <dbReference type="ARBA" id="ARBA00023172"/>
    </source>
</evidence>
<dbReference type="eggNOG" id="COG3385">
    <property type="taxonomic scope" value="Bacteria"/>
</dbReference>
<evidence type="ECO:0000313" key="8">
    <source>
        <dbReference type="EMBL" id="ACV33530.1"/>
    </source>
</evidence>
<dbReference type="KEGG" id="app:CAP2UW1_1738"/>
<evidence type="ECO:0000313" key="7">
    <source>
        <dbReference type="EMBL" id="ACV33466.1"/>
    </source>
</evidence>
<dbReference type="GO" id="GO:0006313">
    <property type="term" value="P:DNA transposition"/>
    <property type="evidence" value="ECO:0007669"/>
    <property type="project" value="InterPro"/>
</dbReference>
<dbReference type="EMBL" id="CP001715">
    <property type="protein sequence ID" value="ACV33466.1"/>
    <property type="molecule type" value="Genomic_DNA"/>
</dbReference>
<dbReference type="EMBL" id="CP001715">
    <property type="protein sequence ID" value="ACV35045.1"/>
    <property type="molecule type" value="Genomic_DNA"/>
</dbReference>
<sequence length="367" mass="41604">MQSELDAFFANLANRADLLREVSAQAFAKARKQVSATAFELLNDHFLALVDTQFGFPLWRGLRVVAGDATVLRLTLFGKTRDGRPFVRHVVDAIGFALYLPGIEMTLAATLYSPDVGERQMLFEHLDKLRSKDILVLDRGYPAYWLFAALLQRGRHFCMRADSLNFSAIQAFRRSGLAEQIVRLPAPCKQDALDYEIAATPCEVRLIRQVFGHKVRVLVTSLLDLDAYPAAEFGALYHSRWRIEEAFKRIKHRLALEHLSGMSWLAARQDFGAKILCDNINALAVHAASESLDPNTRASYFINRGDTFSRIKRTLGRWLLQGRDALDNITSVFNELIKNLVQIKPNRSYPRKFTQKPHLSHAYKSGV</sequence>
<dbReference type="InterPro" id="IPR012337">
    <property type="entry name" value="RNaseH-like_sf"/>
</dbReference>
<organism evidence="6">
    <name type="scientific">Accumulibacter regalis</name>
    <dbReference type="NCBI Taxonomy" id="522306"/>
    <lineage>
        <taxon>Bacteria</taxon>
        <taxon>Pseudomonadati</taxon>
        <taxon>Pseudomonadota</taxon>
        <taxon>Betaproteobacteria</taxon>
        <taxon>Candidatus Accumulibacter</taxon>
    </lineage>
</organism>
<dbReference type="GO" id="GO:0004803">
    <property type="term" value="F:transposase activity"/>
    <property type="evidence" value="ECO:0007669"/>
    <property type="project" value="InterPro"/>
</dbReference>
<dbReference type="InterPro" id="IPR047952">
    <property type="entry name" value="Transpos_IS4"/>
</dbReference>
<evidence type="ECO:0000259" key="5">
    <source>
        <dbReference type="Pfam" id="PF01609"/>
    </source>
</evidence>
<dbReference type="EMBL" id="CP001715">
    <property type="protein sequence ID" value="ACV33530.1"/>
    <property type="molecule type" value="Genomic_DNA"/>
</dbReference>
<reference evidence="6" key="1">
    <citation type="submission" date="2009-08" db="EMBL/GenBank/DDBJ databases">
        <authorList>
            <consortium name="US DOE Joint Genome Institute"/>
            <person name="Lucas S."/>
            <person name="Copeland A."/>
            <person name="Lapidus A."/>
            <person name="Glavina del Rio T."/>
            <person name="Dalin E."/>
            <person name="Tice H."/>
            <person name="Bruce D."/>
            <person name="Barry K."/>
            <person name="Pitluck S."/>
            <person name="Lowry S."/>
            <person name="Larimer F."/>
            <person name="Land M."/>
            <person name="Hauser L."/>
            <person name="Kyrpides N."/>
            <person name="Ivanova N."/>
            <person name="McMahon K.D."/>
            <person name="Hugenholtz P."/>
        </authorList>
    </citation>
    <scope>NUCLEOTIDE SEQUENCE</scope>
    <source>
        <strain evidence="6">UW-1</strain>
    </source>
</reference>
<dbReference type="STRING" id="522306.CAP2UW1_0097"/>
<dbReference type="Pfam" id="PF01609">
    <property type="entry name" value="DDE_Tnp_1"/>
    <property type="match status" value="1"/>
</dbReference>
<protein>
    <submittedName>
        <fullName evidence="6">Transposase IS4 family protein</fullName>
    </submittedName>
</protein>
<evidence type="ECO:0000313" key="9">
    <source>
        <dbReference type="EMBL" id="ACV35045.1"/>
    </source>
</evidence>
<accession>C7RIX6</accession>
<dbReference type="PANTHER" id="PTHR33258">
    <property type="entry name" value="TRANSPOSASE INSL FOR INSERTION SEQUENCE ELEMENT IS186A-RELATED"/>
    <property type="match status" value="1"/>
</dbReference>
<evidence type="ECO:0000256" key="2">
    <source>
        <dbReference type="ARBA" id="ARBA00022578"/>
    </source>
</evidence>
<evidence type="ECO:0000256" key="3">
    <source>
        <dbReference type="ARBA" id="ARBA00023125"/>
    </source>
</evidence>
<dbReference type="HOGENOM" id="CLU_049304_0_0_4"/>
<dbReference type="KEGG" id="app:CAP2UW1_0104"/>
<dbReference type="PANTHER" id="PTHR33258:SF1">
    <property type="entry name" value="TRANSPOSASE INSL FOR INSERTION SEQUENCE ELEMENT IS186A-RELATED"/>
    <property type="match status" value="1"/>
</dbReference>
<feature type="domain" description="Transposase IS4-like" evidence="5">
    <location>
        <begin position="105"/>
        <end position="277"/>
    </location>
</feature>
<dbReference type="KEGG" id="app:CAP2UW1_0097"/>
<dbReference type="NCBIfam" id="NF033592">
    <property type="entry name" value="transpos_IS4_1"/>
    <property type="match status" value="1"/>
</dbReference>
<evidence type="ECO:0000313" key="6">
    <source>
        <dbReference type="EMBL" id="ACV33462.1"/>
    </source>
</evidence>
<dbReference type="AlphaFoldDB" id="C7RIX6"/>
<proteinExistence type="inferred from homology"/>
<dbReference type="KEGG" id="app:CAP2UW1_0171"/>
<dbReference type="EMBL" id="CP001715">
    <property type="protein sequence ID" value="ACV33462.1"/>
    <property type="molecule type" value="Genomic_DNA"/>
</dbReference>
<name>C7RIX6_ACCRE</name>
<keyword evidence="4" id="KW-0233">DNA recombination</keyword>
<keyword evidence="3" id="KW-0238">DNA-binding</keyword>